<comment type="caution">
    <text evidence="1">The sequence shown here is derived from an EMBL/GenBank/DDBJ whole genome shotgun (WGS) entry which is preliminary data.</text>
</comment>
<dbReference type="EMBL" id="JAWXYG010000008">
    <property type="protein sequence ID" value="KAK4264870.1"/>
    <property type="molecule type" value="Genomic_DNA"/>
</dbReference>
<organism evidence="1 2">
    <name type="scientific">Acacia crassicarpa</name>
    <name type="common">northern wattle</name>
    <dbReference type="NCBI Taxonomy" id="499986"/>
    <lineage>
        <taxon>Eukaryota</taxon>
        <taxon>Viridiplantae</taxon>
        <taxon>Streptophyta</taxon>
        <taxon>Embryophyta</taxon>
        <taxon>Tracheophyta</taxon>
        <taxon>Spermatophyta</taxon>
        <taxon>Magnoliopsida</taxon>
        <taxon>eudicotyledons</taxon>
        <taxon>Gunneridae</taxon>
        <taxon>Pentapetalae</taxon>
        <taxon>rosids</taxon>
        <taxon>fabids</taxon>
        <taxon>Fabales</taxon>
        <taxon>Fabaceae</taxon>
        <taxon>Caesalpinioideae</taxon>
        <taxon>mimosoid clade</taxon>
        <taxon>Acacieae</taxon>
        <taxon>Acacia</taxon>
    </lineage>
</organism>
<name>A0AAE1J6Z4_9FABA</name>
<protein>
    <submittedName>
        <fullName evidence="1">Uncharacterized protein</fullName>
    </submittedName>
</protein>
<proteinExistence type="predicted"/>
<sequence>MLLDNDENKTVRLLGLGVFRINLIVQTTTEPPLLTTYCSVNGFQWPMAEDAPIIRVCKRSIILGFPGLLYALQFPSVCPDTHIDSLERVFMKFGHYKNFGDTASGGPGYACADNEPGIWSIVRPLAEAKAHEVLVHFGHEPGRLITVLPHMISCYTRATRMSAATKSIVNGHVSGSLRRVHFTVAGTKGGGEGGSSLLSYLMPATPSISVFICLVDAIEAAWMYSMGVPTAVLDLNPHFRSNYRQPGFRVWRLNHMGLTTFVQGLESTCEREEQMVKVRTAIGEVTCAGKGKEASSSEVASSLNAAMANNGADIQPNIRN</sequence>
<dbReference type="Proteomes" id="UP001293593">
    <property type="component" value="Unassembled WGS sequence"/>
</dbReference>
<evidence type="ECO:0000313" key="1">
    <source>
        <dbReference type="EMBL" id="KAK4264870.1"/>
    </source>
</evidence>
<reference evidence="1" key="1">
    <citation type="submission" date="2023-10" db="EMBL/GenBank/DDBJ databases">
        <title>Chromosome-level genome of the transformable northern wattle, Acacia crassicarpa.</title>
        <authorList>
            <person name="Massaro I."/>
            <person name="Sinha N.R."/>
            <person name="Poethig S."/>
            <person name="Leichty A.R."/>
        </authorList>
    </citation>
    <scope>NUCLEOTIDE SEQUENCE</scope>
    <source>
        <strain evidence="1">Acra3RX</strain>
        <tissue evidence="1">Leaf</tissue>
    </source>
</reference>
<gene>
    <name evidence="1" type="ORF">QN277_025992</name>
</gene>
<accession>A0AAE1J6Z4</accession>
<dbReference type="AlphaFoldDB" id="A0AAE1J6Z4"/>
<keyword evidence="2" id="KW-1185">Reference proteome</keyword>
<evidence type="ECO:0000313" key="2">
    <source>
        <dbReference type="Proteomes" id="UP001293593"/>
    </source>
</evidence>